<dbReference type="Gene3D" id="1.10.10.60">
    <property type="entry name" value="Homeodomain-like"/>
    <property type="match status" value="1"/>
</dbReference>
<name>A0A5P2GBH4_9BACT</name>
<dbReference type="OrthoDB" id="657775at2"/>
<dbReference type="InterPro" id="IPR053142">
    <property type="entry name" value="PchR_regulatory_protein"/>
</dbReference>
<evidence type="ECO:0000259" key="3">
    <source>
        <dbReference type="PROSITE" id="PS01124"/>
    </source>
</evidence>
<dbReference type="PANTHER" id="PTHR47893:SF1">
    <property type="entry name" value="REGULATORY PROTEIN PCHR"/>
    <property type="match status" value="1"/>
</dbReference>
<dbReference type="Pfam" id="PF12833">
    <property type="entry name" value="HTH_18"/>
    <property type="match status" value="1"/>
</dbReference>
<keyword evidence="5" id="KW-1185">Reference proteome</keyword>
<dbReference type="InterPro" id="IPR009057">
    <property type="entry name" value="Homeodomain-like_sf"/>
</dbReference>
<keyword evidence="2" id="KW-0804">Transcription</keyword>
<reference evidence="4 5" key="1">
    <citation type="submission" date="2019-09" db="EMBL/GenBank/DDBJ databases">
        <title>Complete genome sequence of Arachidicoccus sp. B3-10 isolated from apple orchard soil.</title>
        <authorList>
            <person name="Kim H.S."/>
            <person name="Han K.-I."/>
            <person name="Suh M.K."/>
            <person name="Lee K.C."/>
            <person name="Eom M.K."/>
            <person name="Kim J.-S."/>
            <person name="Kang S.W."/>
            <person name="Sin Y."/>
            <person name="Lee J.-S."/>
        </authorList>
    </citation>
    <scope>NUCLEOTIDE SEQUENCE [LARGE SCALE GENOMIC DNA]</scope>
    <source>
        <strain evidence="4 5">B3-10</strain>
    </source>
</reference>
<evidence type="ECO:0000313" key="5">
    <source>
        <dbReference type="Proteomes" id="UP000292424"/>
    </source>
</evidence>
<evidence type="ECO:0000256" key="1">
    <source>
        <dbReference type="ARBA" id="ARBA00023015"/>
    </source>
</evidence>
<keyword evidence="1" id="KW-0805">Transcription regulation</keyword>
<dbReference type="SMART" id="SM00342">
    <property type="entry name" value="HTH_ARAC"/>
    <property type="match status" value="1"/>
</dbReference>
<dbReference type="EMBL" id="CP044016">
    <property type="protein sequence ID" value="QES88911.1"/>
    <property type="molecule type" value="Genomic_DNA"/>
</dbReference>
<organism evidence="4 5">
    <name type="scientific">Rhizosphaericola mali</name>
    <dbReference type="NCBI Taxonomy" id="2545455"/>
    <lineage>
        <taxon>Bacteria</taxon>
        <taxon>Pseudomonadati</taxon>
        <taxon>Bacteroidota</taxon>
        <taxon>Chitinophagia</taxon>
        <taxon>Chitinophagales</taxon>
        <taxon>Chitinophagaceae</taxon>
        <taxon>Rhizosphaericola</taxon>
    </lineage>
</organism>
<dbReference type="GO" id="GO:0003700">
    <property type="term" value="F:DNA-binding transcription factor activity"/>
    <property type="evidence" value="ECO:0007669"/>
    <property type="project" value="InterPro"/>
</dbReference>
<proteinExistence type="predicted"/>
<dbReference type="InterPro" id="IPR018060">
    <property type="entry name" value="HTH_AraC"/>
</dbReference>
<dbReference type="SUPFAM" id="SSF46689">
    <property type="entry name" value="Homeodomain-like"/>
    <property type="match status" value="1"/>
</dbReference>
<evidence type="ECO:0000256" key="2">
    <source>
        <dbReference type="ARBA" id="ARBA00023163"/>
    </source>
</evidence>
<protein>
    <submittedName>
        <fullName evidence="4">Helix-turn-helix transcriptional regulator</fullName>
    </submittedName>
</protein>
<accession>A0A5P2GBH4</accession>
<sequence>MELLFEFKRRGDFNGVVKGGIVIEDQLIWTSALKYHVSTNQLKVDVQKILHISPGVHLYLLTYETYLRYQIELTANMDMVVITVQLRGKSRYHFGNIKSSTDQVSGQYSLYSIPPKKLLFSINEEVNGQILLIFMPKDYVRDFALHYPNAKYLVTRKLLFRIFPSIEKNRPFLDGQARSVATFLLDYLRSETRPDTFIVGLTIKTFLSLLLNPTSPKTKISYYANYSEEMEKILLMLSTDLSEFPGIRKMSRMLHINTTTFKKMFSLKTGTSPLRYWHKMRMEKAHQMLLSSNLRPSDIADYLGYSSLHAFDKAFKKHFGIPPTAIIQKDI</sequence>
<dbReference type="AlphaFoldDB" id="A0A5P2GBH4"/>
<dbReference type="PROSITE" id="PS01124">
    <property type="entry name" value="HTH_ARAC_FAMILY_2"/>
    <property type="match status" value="1"/>
</dbReference>
<gene>
    <name evidence="4" type="ORF">E0W69_009655</name>
</gene>
<dbReference type="PANTHER" id="PTHR47893">
    <property type="entry name" value="REGULATORY PROTEIN PCHR"/>
    <property type="match status" value="1"/>
</dbReference>
<dbReference type="RefSeq" id="WP_131329859.1">
    <property type="nucleotide sequence ID" value="NZ_CP044016.1"/>
</dbReference>
<dbReference type="Proteomes" id="UP000292424">
    <property type="component" value="Chromosome"/>
</dbReference>
<dbReference type="KEGG" id="arac:E0W69_009655"/>
<feature type="domain" description="HTH araC/xylS-type" evidence="3">
    <location>
        <begin position="231"/>
        <end position="329"/>
    </location>
</feature>
<evidence type="ECO:0000313" key="4">
    <source>
        <dbReference type="EMBL" id="QES88911.1"/>
    </source>
</evidence>
<dbReference type="GO" id="GO:0043565">
    <property type="term" value="F:sequence-specific DNA binding"/>
    <property type="evidence" value="ECO:0007669"/>
    <property type="project" value="InterPro"/>
</dbReference>